<dbReference type="EMBL" id="BGPR01011464">
    <property type="protein sequence ID" value="GBN51495.1"/>
    <property type="molecule type" value="Genomic_DNA"/>
</dbReference>
<name>A0A4Y2PHQ2_ARAVE</name>
<dbReference type="AlphaFoldDB" id="A0A4Y2PHQ2"/>
<dbReference type="Proteomes" id="UP000499080">
    <property type="component" value="Unassembled WGS sequence"/>
</dbReference>
<protein>
    <recommendedName>
        <fullName evidence="4">Secreted protein</fullName>
    </recommendedName>
</protein>
<keyword evidence="1" id="KW-0732">Signal</keyword>
<evidence type="ECO:0000313" key="3">
    <source>
        <dbReference type="Proteomes" id="UP000499080"/>
    </source>
</evidence>
<organism evidence="2 3">
    <name type="scientific">Araneus ventricosus</name>
    <name type="common">Orbweaver spider</name>
    <name type="synonym">Epeira ventricosa</name>
    <dbReference type="NCBI Taxonomy" id="182803"/>
    <lineage>
        <taxon>Eukaryota</taxon>
        <taxon>Metazoa</taxon>
        <taxon>Ecdysozoa</taxon>
        <taxon>Arthropoda</taxon>
        <taxon>Chelicerata</taxon>
        <taxon>Arachnida</taxon>
        <taxon>Araneae</taxon>
        <taxon>Araneomorphae</taxon>
        <taxon>Entelegynae</taxon>
        <taxon>Araneoidea</taxon>
        <taxon>Araneidae</taxon>
        <taxon>Araneus</taxon>
    </lineage>
</organism>
<feature type="signal peptide" evidence="1">
    <location>
        <begin position="1"/>
        <end position="23"/>
    </location>
</feature>
<comment type="caution">
    <text evidence="2">The sequence shown here is derived from an EMBL/GenBank/DDBJ whole genome shotgun (WGS) entry which is preliminary data.</text>
</comment>
<evidence type="ECO:0000313" key="2">
    <source>
        <dbReference type="EMBL" id="GBN51495.1"/>
    </source>
</evidence>
<evidence type="ECO:0008006" key="4">
    <source>
        <dbReference type="Google" id="ProtNLM"/>
    </source>
</evidence>
<evidence type="ECO:0000256" key="1">
    <source>
        <dbReference type="SAM" id="SignalP"/>
    </source>
</evidence>
<reference evidence="2 3" key="1">
    <citation type="journal article" date="2019" name="Sci. Rep.">
        <title>Orb-weaving spider Araneus ventricosus genome elucidates the spidroin gene catalogue.</title>
        <authorList>
            <person name="Kono N."/>
            <person name="Nakamura H."/>
            <person name="Ohtoshi R."/>
            <person name="Moran D.A.P."/>
            <person name="Shinohara A."/>
            <person name="Yoshida Y."/>
            <person name="Fujiwara M."/>
            <person name="Mori M."/>
            <person name="Tomita M."/>
            <person name="Arakawa K."/>
        </authorList>
    </citation>
    <scope>NUCLEOTIDE SEQUENCE [LARGE SCALE GENOMIC DNA]</scope>
</reference>
<gene>
    <name evidence="2" type="ORF">AVEN_267644_1</name>
</gene>
<proteinExistence type="predicted"/>
<accession>A0A4Y2PHQ2</accession>
<keyword evidence="3" id="KW-1185">Reference proteome</keyword>
<feature type="chain" id="PRO_5021294881" description="Secreted protein" evidence="1">
    <location>
        <begin position="24"/>
        <end position="101"/>
    </location>
</feature>
<sequence length="101" mass="11275">MSCRSPGFHHSTCLVVGLHVTTAHVSSLAYMSPQHMSRRWLACHHSTCLVVGLHVTTTHVSSFACMSPQHMSRRSLRIRYFFGCQSSVSSFDSKTSSVFEN</sequence>